<dbReference type="GO" id="GO:0008017">
    <property type="term" value="F:microtubule binding"/>
    <property type="evidence" value="ECO:0007669"/>
    <property type="project" value="TreeGrafter"/>
</dbReference>
<dbReference type="AlphaFoldDB" id="A0AAV4C233"/>
<name>A0AAV4C233_9GAST</name>
<dbReference type="InterPro" id="IPR028163">
    <property type="entry name" value="HAUS_6_N"/>
</dbReference>
<dbReference type="Proteomes" id="UP000735302">
    <property type="component" value="Unassembled WGS sequence"/>
</dbReference>
<dbReference type="GO" id="GO:0070652">
    <property type="term" value="C:HAUS complex"/>
    <property type="evidence" value="ECO:0007669"/>
    <property type="project" value="InterPro"/>
</dbReference>
<organism evidence="2 3">
    <name type="scientific">Plakobranchus ocellatus</name>
    <dbReference type="NCBI Taxonomy" id="259542"/>
    <lineage>
        <taxon>Eukaryota</taxon>
        <taxon>Metazoa</taxon>
        <taxon>Spiralia</taxon>
        <taxon>Lophotrochozoa</taxon>
        <taxon>Mollusca</taxon>
        <taxon>Gastropoda</taxon>
        <taxon>Heterobranchia</taxon>
        <taxon>Euthyneura</taxon>
        <taxon>Panpulmonata</taxon>
        <taxon>Sacoglossa</taxon>
        <taxon>Placobranchoidea</taxon>
        <taxon>Plakobranchidae</taxon>
        <taxon>Plakobranchus</taxon>
    </lineage>
</organism>
<dbReference type="GO" id="GO:0051225">
    <property type="term" value="P:spindle assembly"/>
    <property type="evidence" value="ECO:0007669"/>
    <property type="project" value="InterPro"/>
</dbReference>
<dbReference type="Pfam" id="PF14661">
    <property type="entry name" value="HAUS6_N"/>
    <property type="match status" value="1"/>
</dbReference>
<dbReference type="PANTHER" id="PTHR16151:SF2">
    <property type="entry name" value="HAUS AUGMIN-LIKE COMPLEX SUBUNIT 6"/>
    <property type="match status" value="1"/>
</dbReference>
<protein>
    <submittedName>
        <fullName evidence="2">HAUS augmin-like complex subunit 6</fullName>
    </submittedName>
</protein>
<dbReference type="PANTHER" id="PTHR16151">
    <property type="entry name" value="HAUS AUGMIN-LIKE COMPLEX SUBUNIT 6"/>
    <property type="match status" value="1"/>
</dbReference>
<reference evidence="2 3" key="1">
    <citation type="journal article" date="2021" name="Elife">
        <title>Chloroplast acquisition without the gene transfer in kleptoplastic sea slugs, Plakobranchus ocellatus.</title>
        <authorList>
            <person name="Maeda T."/>
            <person name="Takahashi S."/>
            <person name="Yoshida T."/>
            <person name="Shimamura S."/>
            <person name="Takaki Y."/>
            <person name="Nagai Y."/>
            <person name="Toyoda A."/>
            <person name="Suzuki Y."/>
            <person name="Arimoto A."/>
            <person name="Ishii H."/>
            <person name="Satoh N."/>
            <person name="Nishiyama T."/>
            <person name="Hasebe M."/>
            <person name="Maruyama T."/>
            <person name="Minagawa J."/>
            <person name="Obokata J."/>
            <person name="Shigenobu S."/>
        </authorList>
    </citation>
    <scope>NUCLEOTIDE SEQUENCE [LARGE SCALE GENOMIC DNA]</scope>
</reference>
<proteinExistence type="predicted"/>
<feature type="domain" description="HAUS augmin-like complex subunit 6 N-terminal" evidence="1">
    <location>
        <begin position="10"/>
        <end position="136"/>
    </location>
</feature>
<keyword evidence="3" id="KW-1185">Reference proteome</keyword>
<comment type="caution">
    <text evidence="2">The sequence shown here is derived from an EMBL/GenBank/DDBJ whole genome shotgun (WGS) entry which is preliminary data.</text>
</comment>
<accession>A0AAV4C233</accession>
<dbReference type="GO" id="GO:1990498">
    <property type="term" value="C:mitotic spindle microtubule"/>
    <property type="evidence" value="ECO:0007669"/>
    <property type="project" value="TreeGrafter"/>
</dbReference>
<evidence type="ECO:0000313" key="3">
    <source>
        <dbReference type="Proteomes" id="UP000735302"/>
    </source>
</evidence>
<gene>
    <name evidence="2" type="ORF">PoB_005123900</name>
</gene>
<evidence type="ECO:0000313" key="2">
    <source>
        <dbReference type="EMBL" id="GFO24734.1"/>
    </source>
</evidence>
<evidence type="ECO:0000259" key="1">
    <source>
        <dbReference type="Pfam" id="PF14661"/>
    </source>
</evidence>
<dbReference type="EMBL" id="BLXT01005617">
    <property type="protein sequence ID" value="GFO24734.1"/>
    <property type="molecule type" value="Genomic_DNA"/>
</dbReference>
<dbReference type="InterPro" id="IPR026797">
    <property type="entry name" value="HAUS_6"/>
</dbReference>
<sequence length="173" mass="19849">MELESMNTLLFTNLQLLGMDILAMEGKYHVPFNKEMFTLPNKAGSEAVFHFLFNRLNPGLFKEQFRDCWPVLDRKAELQFRKICHTWLTSIQADDPDAHLPRINASLLLSPGGRKFVHLLYRFSTYVLTKTMTKEHVTVHSSCRLKKFGVGWGKPIGGVHRYTSFPGPAFTDC</sequence>